<sequence>MRVIPANHETRMRIVVTAEMTAQFEEMGEVHPVYATYWLTRHMELAGRKLILLF</sequence>
<reference evidence="2 3" key="1">
    <citation type="submission" date="2019-10" db="EMBL/GenBank/DDBJ databases">
        <title>Dictyobacter vulcani sp. nov., within the class Ktedonobacteria, isolated from soil of volcanic Mt. Zao.</title>
        <authorList>
            <person name="Zheng Y."/>
            <person name="Wang C.M."/>
            <person name="Sakai Y."/>
            <person name="Abe K."/>
            <person name="Yokota A."/>
            <person name="Yabe S."/>
        </authorList>
    </citation>
    <scope>NUCLEOTIDE SEQUENCE [LARGE SCALE GENOMIC DNA]</scope>
    <source>
        <strain evidence="2 3">W12</strain>
    </source>
</reference>
<dbReference type="Gene3D" id="3.10.129.10">
    <property type="entry name" value="Hotdog Thioesterase"/>
    <property type="match status" value="1"/>
</dbReference>
<comment type="caution">
    <text evidence="2">The sequence shown here is derived from an EMBL/GenBank/DDBJ whole genome shotgun (WGS) entry which is preliminary data.</text>
</comment>
<protein>
    <recommendedName>
        <fullName evidence="1">Fluoroacetyl-CoA-specific thioesterase-like domain-containing protein</fullName>
    </recommendedName>
</protein>
<proteinExistence type="predicted"/>
<organism evidence="2 3">
    <name type="scientific">Dictyobacter vulcani</name>
    <dbReference type="NCBI Taxonomy" id="2607529"/>
    <lineage>
        <taxon>Bacteria</taxon>
        <taxon>Bacillati</taxon>
        <taxon>Chloroflexota</taxon>
        <taxon>Ktedonobacteria</taxon>
        <taxon>Ktedonobacterales</taxon>
        <taxon>Dictyobacteraceae</taxon>
        <taxon>Dictyobacter</taxon>
    </lineage>
</organism>
<dbReference type="SUPFAM" id="SSF54637">
    <property type="entry name" value="Thioesterase/thiol ester dehydrase-isomerase"/>
    <property type="match status" value="1"/>
</dbReference>
<gene>
    <name evidence="2" type="ORF">KDW_36130</name>
</gene>
<accession>A0A5J4KSP9</accession>
<feature type="domain" description="Fluoroacetyl-CoA-specific thioesterase-like" evidence="1">
    <location>
        <begin position="16"/>
        <end position="52"/>
    </location>
</feature>
<evidence type="ECO:0000313" key="2">
    <source>
        <dbReference type="EMBL" id="GER89451.1"/>
    </source>
</evidence>
<dbReference type="Proteomes" id="UP000326912">
    <property type="component" value="Unassembled WGS sequence"/>
</dbReference>
<dbReference type="AlphaFoldDB" id="A0A5J4KSP9"/>
<keyword evidence="3" id="KW-1185">Reference proteome</keyword>
<dbReference type="Pfam" id="PF22636">
    <property type="entry name" value="FlK"/>
    <property type="match status" value="1"/>
</dbReference>
<dbReference type="InterPro" id="IPR029069">
    <property type="entry name" value="HotDog_dom_sf"/>
</dbReference>
<evidence type="ECO:0000259" key="1">
    <source>
        <dbReference type="Pfam" id="PF22636"/>
    </source>
</evidence>
<dbReference type="InterPro" id="IPR054485">
    <property type="entry name" value="FlK-like_dom"/>
</dbReference>
<evidence type="ECO:0000313" key="3">
    <source>
        <dbReference type="Proteomes" id="UP000326912"/>
    </source>
</evidence>
<name>A0A5J4KSP9_9CHLR</name>
<dbReference type="EMBL" id="BKZW01000001">
    <property type="protein sequence ID" value="GER89451.1"/>
    <property type="molecule type" value="Genomic_DNA"/>
</dbReference>